<dbReference type="InterPro" id="IPR016039">
    <property type="entry name" value="Thiolase-like"/>
</dbReference>
<dbReference type="PANTHER" id="PTHR42870">
    <property type="entry name" value="ACETYL-COA C-ACETYLTRANSFERASE"/>
    <property type="match status" value="1"/>
</dbReference>
<evidence type="ECO:0008006" key="3">
    <source>
        <dbReference type="Google" id="ProtNLM"/>
    </source>
</evidence>
<reference evidence="1 2" key="1">
    <citation type="submission" date="2024-08" db="EMBL/GenBank/DDBJ databases">
        <title>Whole-genome sequencing of halo(alkali)philic microorganisms from hypersaline lakes.</title>
        <authorList>
            <person name="Sorokin D.Y."/>
            <person name="Merkel A.Y."/>
            <person name="Messina E."/>
            <person name="Yakimov M."/>
        </authorList>
    </citation>
    <scope>NUCLEOTIDE SEQUENCE [LARGE SCALE GENOMIC DNA]</scope>
    <source>
        <strain evidence="1 2">AB-hyl4</strain>
    </source>
</reference>
<evidence type="ECO:0000313" key="2">
    <source>
        <dbReference type="Proteomes" id="UP001575105"/>
    </source>
</evidence>
<comment type="caution">
    <text evidence="1">The sequence shown here is derived from an EMBL/GenBank/DDBJ whole genome shotgun (WGS) entry which is preliminary data.</text>
</comment>
<dbReference type="SUPFAM" id="SSF53901">
    <property type="entry name" value="Thiolase-like"/>
    <property type="match status" value="1"/>
</dbReference>
<evidence type="ECO:0000313" key="1">
    <source>
        <dbReference type="EMBL" id="MFA9480297.1"/>
    </source>
</evidence>
<dbReference type="RefSeq" id="WP_425347215.1">
    <property type="nucleotide sequence ID" value="NZ_JBGUBD010000018.1"/>
</dbReference>
<keyword evidence="2" id="KW-1185">Reference proteome</keyword>
<name>A0ABV4UBF7_9BACT</name>
<dbReference type="Gene3D" id="3.40.47.10">
    <property type="match status" value="1"/>
</dbReference>
<accession>A0ABV4UBF7</accession>
<gene>
    <name evidence="1" type="ORF">ACERK3_18645</name>
</gene>
<organism evidence="1 2">
    <name type="scientific">Natronomicrosphaera hydrolytica</name>
    <dbReference type="NCBI Taxonomy" id="3242702"/>
    <lineage>
        <taxon>Bacteria</taxon>
        <taxon>Pseudomonadati</taxon>
        <taxon>Planctomycetota</taxon>
        <taxon>Phycisphaerae</taxon>
        <taxon>Phycisphaerales</taxon>
        <taxon>Phycisphaeraceae</taxon>
        <taxon>Natronomicrosphaera</taxon>
    </lineage>
</organism>
<protein>
    <recommendedName>
        <fullName evidence="3">Acetyl-CoA C-acetyltransferase</fullName>
    </recommendedName>
</protein>
<dbReference type="Proteomes" id="UP001575105">
    <property type="component" value="Unassembled WGS sequence"/>
</dbReference>
<dbReference type="PANTHER" id="PTHR42870:SF2">
    <property type="entry name" value="LIPID-TRANSFER PROTEIN, PUTATIVE-RELATED"/>
    <property type="match status" value="1"/>
</dbReference>
<dbReference type="EMBL" id="JBGUBD010000018">
    <property type="protein sequence ID" value="MFA9480297.1"/>
    <property type="molecule type" value="Genomic_DNA"/>
</dbReference>
<sequence length="351" mass="38185">MSRSYITAAARVVDGQGTLQTVHQQWSHLREQGARRIELVIDPLHTGWDTPVQANHFRSGCGPIEALARADELIRAGRADAVLITGEDNLRSQYAHDKPLRQRLMSIYDNCPLPQAYTLLARAFMRLHGIGDVRFMQLAHTLYDNYVRTAQRQGRYKPPPPAAFEMVTDLFRAVDCANPVIDFAGAVIVASDTCLRDDTHRIAVLGVGLGQTRDGPAHVDDIARYDHLARACVTAYEQAGVDLGDAFRRHRALIEVYTCFPVAPLGFLLATGIARDVADIPAVLASYEITVAGGMNIGRAPWNNPALNALVAMCDRLRENAISGVACPRLGAVHGNGGLGYRQGVAMLGVA</sequence>
<proteinExistence type="predicted"/>